<evidence type="ECO:0008006" key="3">
    <source>
        <dbReference type="Google" id="ProtNLM"/>
    </source>
</evidence>
<evidence type="ECO:0000313" key="2">
    <source>
        <dbReference type="Proteomes" id="UP000190188"/>
    </source>
</evidence>
<dbReference type="AlphaFoldDB" id="A0A1T2XI00"/>
<name>A0A1T2XI00_9BACL</name>
<gene>
    <name evidence="1" type="ORF">BVG16_10405</name>
</gene>
<accession>A0A1T2XI00</accession>
<dbReference type="Pfam" id="PF00756">
    <property type="entry name" value="Esterase"/>
    <property type="match status" value="2"/>
</dbReference>
<dbReference type="Gene3D" id="3.40.50.1820">
    <property type="entry name" value="alpha/beta hydrolase"/>
    <property type="match status" value="2"/>
</dbReference>
<dbReference type="SUPFAM" id="SSF53474">
    <property type="entry name" value="alpha/beta-Hydrolases"/>
    <property type="match status" value="2"/>
</dbReference>
<sequence length="520" mass="58508">MVLNQTLDQRELLIYLPPTYKTSECRYPVAYVHDRGDVFDPEGHDTLLQLESMFQRGELPEVILVGIAPMERNDEYTPWFAPKLSEARGYGDFGGQGEAYLQFIVEVCKPNMDQEFRTDRRREATGLIGKSLGGLISMYGACLYPNVFGSIGSISGSYWYEGFVEFMVEQPIHHPAQRIYMDVGTLEGGNKDTIQKYMVPRTRTLHAILRAKGYGEDRLQFVIDEGADHARLSFVKRFPSALKWMFGGHDHSLSSEEKVSIPRTTRWTIPSQDGQSAYQIFVYVPHEPPPSSGYPVIYHVDGNSVFGTMVEAMRLQSRRPEATGIEPAVIVGIGYETEEPFHPSRFYDLSLPTPAEELPKSRDGKPWPELGGAAVFQQFIEQKVKPLVEGNYPIDTRKQTLFGHSFGGLFVLHTLFTRSDMFTAYVAGSPSIHWAKRLLLEAEQQFAIALAQHPRQVKLLIGIGEQETGHNMLDNAKELAERLSALREDGLQVACNAFEGEDHTSVLPILISRAIRFAKA</sequence>
<organism evidence="1 2">
    <name type="scientific">Paenibacillus selenitireducens</name>
    <dbReference type="NCBI Taxonomy" id="1324314"/>
    <lineage>
        <taxon>Bacteria</taxon>
        <taxon>Bacillati</taxon>
        <taxon>Bacillota</taxon>
        <taxon>Bacilli</taxon>
        <taxon>Bacillales</taxon>
        <taxon>Paenibacillaceae</taxon>
        <taxon>Paenibacillus</taxon>
    </lineage>
</organism>
<protein>
    <recommendedName>
        <fullName evidence="3">Esterase</fullName>
    </recommendedName>
</protein>
<keyword evidence="2" id="KW-1185">Reference proteome</keyword>
<reference evidence="1 2" key="1">
    <citation type="submission" date="2017-01" db="EMBL/GenBank/DDBJ databases">
        <title>Genome analysis of Paenibacillus selenitrireducens ES3-24.</title>
        <authorList>
            <person name="Xu D."/>
            <person name="Yao R."/>
            <person name="Zheng S."/>
        </authorList>
    </citation>
    <scope>NUCLEOTIDE SEQUENCE [LARGE SCALE GENOMIC DNA]</scope>
    <source>
        <strain evidence="1 2">ES3-24</strain>
    </source>
</reference>
<dbReference type="EMBL" id="MSZX01000003">
    <property type="protein sequence ID" value="OPA79527.1"/>
    <property type="molecule type" value="Genomic_DNA"/>
</dbReference>
<dbReference type="InterPro" id="IPR050583">
    <property type="entry name" value="Mycobacterial_A85_antigen"/>
</dbReference>
<dbReference type="Proteomes" id="UP000190188">
    <property type="component" value="Unassembled WGS sequence"/>
</dbReference>
<evidence type="ECO:0000313" key="1">
    <source>
        <dbReference type="EMBL" id="OPA79527.1"/>
    </source>
</evidence>
<proteinExistence type="predicted"/>
<comment type="caution">
    <text evidence="1">The sequence shown here is derived from an EMBL/GenBank/DDBJ whole genome shotgun (WGS) entry which is preliminary data.</text>
</comment>
<dbReference type="PANTHER" id="PTHR48098">
    <property type="entry name" value="ENTEROCHELIN ESTERASE-RELATED"/>
    <property type="match status" value="1"/>
</dbReference>
<dbReference type="InterPro" id="IPR000801">
    <property type="entry name" value="Esterase-like"/>
</dbReference>
<dbReference type="InterPro" id="IPR029058">
    <property type="entry name" value="AB_hydrolase_fold"/>
</dbReference>
<dbReference type="PANTHER" id="PTHR48098:SF3">
    <property type="entry name" value="IRON(III) ENTEROBACTIN ESTERASE"/>
    <property type="match status" value="1"/>
</dbReference>
<dbReference type="STRING" id="1324314.BVG16_10405"/>